<dbReference type="AlphaFoldDB" id="A0A382NMR6"/>
<gene>
    <name evidence="1" type="ORF">METZ01_LOCUS314642</name>
</gene>
<organism evidence="1">
    <name type="scientific">marine metagenome</name>
    <dbReference type="NCBI Taxonomy" id="408172"/>
    <lineage>
        <taxon>unclassified sequences</taxon>
        <taxon>metagenomes</taxon>
        <taxon>ecological metagenomes</taxon>
    </lineage>
</organism>
<protein>
    <submittedName>
        <fullName evidence="1">Uncharacterized protein</fullName>
    </submittedName>
</protein>
<sequence>MRCHDSWTKEGTIRILPFRSTYRADAQETSVLLETPGINRSTFGFDSNDDPSQGRKEGMKFNGYKKQTISIPCSVSHL</sequence>
<reference evidence="1" key="1">
    <citation type="submission" date="2018-05" db="EMBL/GenBank/DDBJ databases">
        <authorList>
            <person name="Lanie J.A."/>
            <person name="Ng W.-L."/>
            <person name="Kazmierczak K.M."/>
            <person name="Andrzejewski T.M."/>
            <person name="Davidsen T.M."/>
            <person name="Wayne K.J."/>
            <person name="Tettelin H."/>
            <person name="Glass J.I."/>
            <person name="Rusch D."/>
            <person name="Podicherti R."/>
            <person name="Tsui H.-C.T."/>
            <person name="Winkler M.E."/>
        </authorList>
    </citation>
    <scope>NUCLEOTIDE SEQUENCE</scope>
</reference>
<dbReference type="EMBL" id="UINC01101179">
    <property type="protein sequence ID" value="SVC61788.1"/>
    <property type="molecule type" value="Genomic_DNA"/>
</dbReference>
<proteinExistence type="predicted"/>
<name>A0A382NMR6_9ZZZZ</name>
<evidence type="ECO:0000313" key="1">
    <source>
        <dbReference type="EMBL" id="SVC61788.1"/>
    </source>
</evidence>
<accession>A0A382NMR6</accession>